<feature type="region of interest" description="Disordered" evidence="2">
    <location>
        <begin position="482"/>
        <end position="515"/>
    </location>
</feature>
<dbReference type="PANTHER" id="PTHR11439">
    <property type="entry name" value="GAG-POL-RELATED RETROTRANSPOSON"/>
    <property type="match status" value="1"/>
</dbReference>
<feature type="domain" description="Retroviral polymerase SH3-like" evidence="4">
    <location>
        <begin position="57"/>
        <end position="112"/>
    </location>
</feature>
<feature type="region of interest" description="Disordered" evidence="2">
    <location>
        <begin position="151"/>
        <end position="196"/>
    </location>
</feature>
<evidence type="ECO:0000256" key="1">
    <source>
        <dbReference type="SAM" id="Coils"/>
    </source>
</evidence>
<protein>
    <submittedName>
        <fullName evidence="5">Uncharacterized protein</fullName>
    </submittedName>
</protein>
<feature type="domain" description="Reverse transcriptase Ty1/copia-type" evidence="3">
    <location>
        <begin position="271"/>
        <end position="385"/>
    </location>
</feature>
<feature type="compositionally biased region" description="Polar residues" evidence="2">
    <location>
        <begin position="546"/>
        <end position="573"/>
    </location>
</feature>
<evidence type="ECO:0000259" key="3">
    <source>
        <dbReference type="Pfam" id="PF07727"/>
    </source>
</evidence>
<evidence type="ECO:0000259" key="4">
    <source>
        <dbReference type="Pfam" id="PF25597"/>
    </source>
</evidence>
<name>A0A6L2JYM4_TANCI</name>
<feature type="compositionally biased region" description="Low complexity" evidence="2">
    <location>
        <begin position="484"/>
        <end position="498"/>
    </location>
</feature>
<gene>
    <name evidence="5" type="ORF">Tci_014111</name>
</gene>
<feature type="compositionally biased region" description="Basic and acidic residues" evidence="2">
    <location>
        <begin position="169"/>
        <end position="185"/>
    </location>
</feature>
<feature type="compositionally biased region" description="Polar residues" evidence="2">
    <location>
        <begin position="151"/>
        <end position="168"/>
    </location>
</feature>
<dbReference type="PANTHER" id="PTHR11439:SF495">
    <property type="entry name" value="REVERSE TRANSCRIPTASE, RNA-DEPENDENT DNA POLYMERASE-RELATED"/>
    <property type="match status" value="1"/>
</dbReference>
<accession>A0A6L2JYM4</accession>
<proteinExistence type="predicted"/>
<feature type="compositionally biased region" description="Basic residues" evidence="2">
    <location>
        <begin position="499"/>
        <end position="509"/>
    </location>
</feature>
<feature type="coiled-coil region" evidence="1">
    <location>
        <begin position="816"/>
        <end position="847"/>
    </location>
</feature>
<dbReference type="Pfam" id="PF07727">
    <property type="entry name" value="RVT_2"/>
    <property type="match status" value="1"/>
</dbReference>
<dbReference type="InterPro" id="IPR057670">
    <property type="entry name" value="SH3_retrovirus"/>
</dbReference>
<sequence>MGISSVAPLVSDVSGRIFNIACYVQNKVLVVKPHNKIPYELSHGRTSTLSSIKPYGCPVTILNTLDHLGKFNGKADEGFFVGYSMNSKAFRVFNSRKKILEENLRIRFSENTSNVVGTKSCDNAGQARKEKEHVKDYIFLSLWTANPLFSQDPKSSQDDGFQPSSDSGNKVDEDPSKESESKDQEQNDNVNSTNNVNAASINRVNIVSENISNELPFDPNMPALEDITTFNFSSDHEDDNEEADQNNMYTTIQVSRVPTTRIHKDHHLDQNKKDERGIMIRNKARLVAQGHTQEEEIKYDEVFVPVAKIKAIRLFLAYASFKYFVVYQMDVKSAFLYRKIEEEVYVCQPPGFKDPDFPDKQYKVKKELYGLHQAPRAWFTEVKNVSTLIETQKPLLKDKDGEEVDVHMYRSMIGSLMIFMYLKGQPKFGLWYPKDSSFDLVAYTDSDYAKESLDRKSTTGGITYYYCSKLMLLGSAMPTGLQHTPTLLQPSSSQPQKTQKPRKAKRKKTQVPQLSGLTESVADKAVYKELNDSLVRASTTTSILNAEQDSGNINKTQSKATPNESSFQGTDSSGGPKCQKVMRDTITQTRSERVSKLSNDSLLARGNTLQSDEDRLKLNELMKLCTTLQSRVLDLEKTKTTQALEIDNLKRRVKKLEKKQRSRTHKLKRLYKVGLTARVESSDDNEDLDEDASKQGRISDIDADEEVFVSKQDENVVEKEVDAGQVQVSTAATTATISIDEVTLAQALAELKNIKPKAKAKWIVFHEPEESTTTTTATIPKPKSQDKCKSIMIEEPVKLKKKDQIMLDEEVALKLQAELQAEFDKEEQRLARESAQKELEVNEKRRKFFTAKATKEKRNKPPTQAQQRKIMCTYLKNMKGKKLKDLKNKSFDSIQKMFDKVFKRVNTFEPLILELVKGRSKRAGTELEQESFKKQKIDDDKQIAELKQLVKIIPDEEGVAIDAIPLAVKLPSIID</sequence>
<dbReference type="EMBL" id="BKCJ010001529">
    <property type="protein sequence ID" value="GEU42133.1"/>
    <property type="molecule type" value="Genomic_DNA"/>
</dbReference>
<evidence type="ECO:0000313" key="5">
    <source>
        <dbReference type="EMBL" id="GEU42133.1"/>
    </source>
</evidence>
<feature type="region of interest" description="Disordered" evidence="2">
    <location>
        <begin position="546"/>
        <end position="578"/>
    </location>
</feature>
<dbReference type="AlphaFoldDB" id="A0A6L2JYM4"/>
<organism evidence="5">
    <name type="scientific">Tanacetum cinerariifolium</name>
    <name type="common">Dalmatian daisy</name>
    <name type="synonym">Chrysanthemum cinerariifolium</name>
    <dbReference type="NCBI Taxonomy" id="118510"/>
    <lineage>
        <taxon>Eukaryota</taxon>
        <taxon>Viridiplantae</taxon>
        <taxon>Streptophyta</taxon>
        <taxon>Embryophyta</taxon>
        <taxon>Tracheophyta</taxon>
        <taxon>Spermatophyta</taxon>
        <taxon>Magnoliopsida</taxon>
        <taxon>eudicotyledons</taxon>
        <taxon>Gunneridae</taxon>
        <taxon>Pentapetalae</taxon>
        <taxon>asterids</taxon>
        <taxon>campanulids</taxon>
        <taxon>Asterales</taxon>
        <taxon>Asteraceae</taxon>
        <taxon>Asteroideae</taxon>
        <taxon>Anthemideae</taxon>
        <taxon>Anthemidinae</taxon>
        <taxon>Tanacetum</taxon>
    </lineage>
</organism>
<feature type="compositionally biased region" description="Low complexity" evidence="2">
    <location>
        <begin position="187"/>
        <end position="196"/>
    </location>
</feature>
<feature type="coiled-coil region" evidence="1">
    <location>
        <begin position="639"/>
        <end position="666"/>
    </location>
</feature>
<reference evidence="5" key="1">
    <citation type="journal article" date="2019" name="Sci. Rep.">
        <title>Draft genome of Tanacetum cinerariifolium, the natural source of mosquito coil.</title>
        <authorList>
            <person name="Yamashiro T."/>
            <person name="Shiraishi A."/>
            <person name="Satake H."/>
            <person name="Nakayama K."/>
        </authorList>
    </citation>
    <scope>NUCLEOTIDE SEQUENCE</scope>
</reference>
<comment type="caution">
    <text evidence="5">The sequence shown here is derived from an EMBL/GenBank/DDBJ whole genome shotgun (WGS) entry which is preliminary data.</text>
</comment>
<evidence type="ECO:0000256" key="2">
    <source>
        <dbReference type="SAM" id="MobiDB-lite"/>
    </source>
</evidence>
<keyword evidence="1" id="KW-0175">Coiled coil</keyword>
<dbReference type="InterPro" id="IPR013103">
    <property type="entry name" value="RVT_2"/>
</dbReference>
<dbReference type="Pfam" id="PF25597">
    <property type="entry name" value="SH3_retrovirus"/>
    <property type="match status" value="1"/>
</dbReference>